<dbReference type="KEGG" id="pprc:PFLCHA0_c40340"/>
<dbReference type="Gene3D" id="3.40.50.970">
    <property type="match status" value="1"/>
</dbReference>
<dbReference type="RefSeq" id="WP_015636343.1">
    <property type="nucleotide sequence ID" value="NC_021237.1"/>
</dbReference>
<keyword evidence="2" id="KW-0560">Oxidoreductase</keyword>
<dbReference type="SUPFAM" id="SSF52922">
    <property type="entry name" value="TK C-terminal domain-like"/>
    <property type="match status" value="1"/>
</dbReference>
<feature type="domain" description="Transketolase-like C-terminal" evidence="1">
    <location>
        <begin position="197"/>
        <end position="316"/>
    </location>
</feature>
<dbReference type="InterPro" id="IPR009014">
    <property type="entry name" value="Transketo_C/PFOR_II"/>
</dbReference>
<reference evidence="3" key="1">
    <citation type="journal article" date="2014" name="Genome Announc.">
        <title>Full-genome sequence of the plant growth-promoting bacterium Pseudomonas protegens CHA0.</title>
        <authorList>
            <person name="Jousset A."/>
            <person name="Schuldes J."/>
            <person name="Keel C."/>
            <person name="Maurhofer M."/>
            <person name="Daniel R."/>
            <person name="Scheu S."/>
            <person name="Thuermer A."/>
        </authorList>
    </citation>
    <scope>NUCLEOTIDE SEQUENCE [LARGE SCALE GENOMIC DNA]</scope>
    <source>
        <strain evidence="3">DSM 19095 / LMG 27888 / CFBP 6595 / CHA0</strain>
    </source>
</reference>
<dbReference type="Proteomes" id="UP000013940">
    <property type="component" value="Chromosome"/>
</dbReference>
<protein>
    <submittedName>
        <fullName evidence="2">Pyruvate dehydrogenase E1 componentPdhA</fullName>
        <ecNumber evidence="2">1.2.4.1</ecNumber>
    </submittedName>
</protein>
<dbReference type="GO" id="GO:0004739">
    <property type="term" value="F:pyruvate dehydrogenase (acetyl-transferring) activity"/>
    <property type="evidence" value="ECO:0007669"/>
    <property type="project" value="UniProtKB-EC"/>
</dbReference>
<dbReference type="Gene3D" id="3.40.50.920">
    <property type="match status" value="1"/>
</dbReference>
<dbReference type="GeneID" id="57477043"/>
<dbReference type="HOGENOM" id="CLU_063625_1_0_6"/>
<sequence length="362" mass="39554">MNPSSLFPTRHKALAQQAAQACLDLLRSARPPGGSPLNTVLEMANTLELDRRTARQSFVVRSHGAPQRSTRISAWPLWFSTDSAEKPLLYLHRCSSSAQLCAVSAETAARGILCNDSETQTSPWPKGADPSLALWLAHNPHCLPFDPATGAEAEAIVLEALQRLYIEGQPGFYYLALHDHELQLELTPEQRQAALQGMYKVTDTTAHPAAGRVRLLGAGRAFAQVRAAADLLQRDWKVASQLWSCPSYTRLAREAAAAQHWNRLHPGQERRGSHLQRCLADDSAPVIAVTGYGQAVAEQLRPHLKAELVALGTDSFDAARDPRRGRCPEARWIAVLALKSLADAGQLPMQCVEQAMATYGLP</sequence>
<proteinExistence type="predicted"/>
<accession>A0A2C9EQ53</accession>
<gene>
    <name evidence="2" type="primary">pdhA1</name>
    <name evidence="2" type="ORF">PFLCHA0_c40340</name>
</gene>
<dbReference type="Pfam" id="PF22613">
    <property type="entry name" value="Transketolase_C_1"/>
    <property type="match status" value="1"/>
</dbReference>
<organism evidence="2 3">
    <name type="scientific">Pseudomonas protegens (strain DSM 19095 / LMG 27888 / CFBP 6595 / CHA0)</name>
    <dbReference type="NCBI Taxonomy" id="1124983"/>
    <lineage>
        <taxon>Bacteria</taxon>
        <taxon>Pseudomonadati</taxon>
        <taxon>Pseudomonadota</taxon>
        <taxon>Gammaproteobacteria</taxon>
        <taxon>Pseudomonadales</taxon>
        <taxon>Pseudomonadaceae</taxon>
        <taxon>Pseudomonas</taxon>
    </lineage>
</organism>
<evidence type="ECO:0000313" key="2">
    <source>
        <dbReference type="EMBL" id="AGL85800.1"/>
    </source>
</evidence>
<dbReference type="EC" id="1.2.4.1" evidence="2"/>
<dbReference type="EMBL" id="CP003190">
    <property type="protein sequence ID" value="AGL85800.1"/>
    <property type="molecule type" value="Genomic_DNA"/>
</dbReference>
<dbReference type="AlphaFoldDB" id="A0A2C9EQ53"/>
<dbReference type="PANTHER" id="PTHR43825:SF3">
    <property type="entry name" value="PYRUVATE DEHYDROGENASE E1 COMPONENT"/>
    <property type="match status" value="1"/>
</dbReference>
<evidence type="ECO:0000313" key="3">
    <source>
        <dbReference type="Proteomes" id="UP000013940"/>
    </source>
</evidence>
<dbReference type="InterPro" id="IPR055152">
    <property type="entry name" value="Transketolase-like_C_2"/>
</dbReference>
<dbReference type="eggNOG" id="COG2609">
    <property type="taxonomic scope" value="Bacteria"/>
</dbReference>
<evidence type="ECO:0000259" key="1">
    <source>
        <dbReference type="Pfam" id="PF22613"/>
    </source>
</evidence>
<keyword evidence="2" id="KW-0670">Pyruvate</keyword>
<dbReference type="InterPro" id="IPR051157">
    <property type="entry name" value="PDH/Transketolase"/>
</dbReference>
<name>A0A2C9EQ53_PSEPH</name>
<dbReference type="PANTHER" id="PTHR43825">
    <property type="entry name" value="PYRUVATE DEHYDROGENASE E1 COMPONENT"/>
    <property type="match status" value="1"/>
</dbReference>